<sequence>MPMVVLVLAERHQVLHADRFAMAAHRQDDGLVAAAVAVQVEMHRRRAFAELQRRRGARVGEDRIVDTGAAVADQHKTLLHPAGGNQRTQQVEGERIGRATQVDVEGHGGMRQPQAVLEDDRGSRR</sequence>
<comment type="caution">
    <text evidence="2">The sequence shown here is derived from an EMBL/GenBank/DDBJ whole genome shotgun (WGS) entry which is preliminary data.</text>
</comment>
<proteinExistence type="predicted"/>
<evidence type="ECO:0000256" key="1">
    <source>
        <dbReference type="SAM" id="MobiDB-lite"/>
    </source>
</evidence>
<dbReference type="EMBL" id="JALBUF010000085">
    <property type="protein sequence ID" value="MCI0184999.1"/>
    <property type="molecule type" value="Genomic_DNA"/>
</dbReference>
<protein>
    <submittedName>
        <fullName evidence="2">Uncharacterized protein</fullName>
    </submittedName>
</protein>
<dbReference type="Proteomes" id="UP001139263">
    <property type="component" value="Unassembled WGS sequence"/>
</dbReference>
<accession>A0A9X1VCS9</accession>
<keyword evidence="3" id="KW-1185">Reference proteome</keyword>
<gene>
    <name evidence="2" type="ORF">MM817_03299</name>
</gene>
<organism evidence="2 3">
    <name type="scientific">Sulfoacidibacillus ferrooxidans</name>
    <dbReference type="NCBI Taxonomy" id="2005001"/>
    <lineage>
        <taxon>Bacteria</taxon>
        <taxon>Bacillati</taxon>
        <taxon>Bacillota</taxon>
        <taxon>Bacilli</taxon>
        <taxon>Bacillales</taxon>
        <taxon>Alicyclobacillaceae</taxon>
        <taxon>Sulfoacidibacillus</taxon>
    </lineage>
</organism>
<name>A0A9X1VCS9_9BACL</name>
<evidence type="ECO:0000313" key="3">
    <source>
        <dbReference type="Proteomes" id="UP001139263"/>
    </source>
</evidence>
<feature type="region of interest" description="Disordered" evidence="1">
    <location>
        <begin position="101"/>
        <end position="125"/>
    </location>
</feature>
<dbReference type="AlphaFoldDB" id="A0A9X1VCS9"/>
<reference evidence="2" key="1">
    <citation type="submission" date="2022-03" db="EMBL/GenBank/DDBJ databases">
        <title>Draft Genome Sequence of Firmicute Strain S0AB, a Heterotrophic Iron/Sulfur-Oxidizing Extreme Acidophile.</title>
        <authorList>
            <person name="Vergara E."/>
            <person name="Pakostova E."/>
            <person name="Johnson D.B."/>
            <person name="Holmes D.S."/>
        </authorList>
    </citation>
    <scope>NUCLEOTIDE SEQUENCE</scope>
    <source>
        <strain evidence="2">S0AB</strain>
    </source>
</reference>
<evidence type="ECO:0000313" key="2">
    <source>
        <dbReference type="EMBL" id="MCI0184999.1"/>
    </source>
</evidence>